<keyword evidence="10 13" id="KW-0324">Glycolysis</keyword>
<feature type="active site" description="Proton acceptor" evidence="13">
    <location>
        <position position="167"/>
    </location>
</feature>
<evidence type="ECO:0000256" key="9">
    <source>
        <dbReference type="ARBA" id="ARBA00022490"/>
    </source>
</evidence>
<keyword evidence="16" id="KW-1185">Reference proteome</keyword>
<comment type="pathway">
    <text evidence="2 13 14">Carbohydrate biosynthesis; gluconeogenesis.</text>
</comment>
<gene>
    <name evidence="13" type="primary">tpiA</name>
    <name evidence="15" type="ORF">C8D97_10955</name>
</gene>
<dbReference type="OrthoDB" id="9809429at2"/>
<organism evidence="15 16">
    <name type="scientific">Pleionea mediterranea</name>
    <dbReference type="NCBI Taxonomy" id="523701"/>
    <lineage>
        <taxon>Bacteria</taxon>
        <taxon>Pseudomonadati</taxon>
        <taxon>Pseudomonadota</taxon>
        <taxon>Gammaproteobacteria</taxon>
        <taxon>Oceanospirillales</taxon>
        <taxon>Pleioneaceae</taxon>
        <taxon>Pleionea</taxon>
    </lineage>
</organism>
<dbReference type="GO" id="GO:0005829">
    <property type="term" value="C:cytosol"/>
    <property type="evidence" value="ECO:0007669"/>
    <property type="project" value="TreeGrafter"/>
</dbReference>
<dbReference type="UniPathway" id="UPA00138"/>
<keyword evidence="11 13" id="KW-0413">Isomerase</keyword>
<dbReference type="InterPro" id="IPR035990">
    <property type="entry name" value="TIM_sf"/>
</dbReference>
<dbReference type="PROSITE" id="PS00171">
    <property type="entry name" value="TIM_1"/>
    <property type="match status" value="1"/>
</dbReference>
<evidence type="ECO:0000256" key="5">
    <source>
        <dbReference type="ARBA" id="ARBA00011738"/>
    </source>
</evidence>
<dbReference type="Gene3D" id="3.20.20.70">
    <property type="entry name" value="Aldolase class I"/>
    <property type="match status" value="1"/>
</dbReference>
<evidence type="ECO:0000256" key="6">
    <source>
        <dbReference type="ARBA" id="ARBA00011940"/>
    </source>
</evidence>
<sequence>MNRQPMVAGNWKMHGSPKSINQLMDALTEQDLEALTCEVLVCPPALFIEQVKRLTNDKIKVGAQNISEHHKGAFTGEVAPDMIKSLGCQHAIVGHSERRQLFRETNEQVAQKVKALLDCQLTPILCVGETLQQRDAEQTMTVVIAQLNAVLEVVGIDAFEQLVIAYEPVWAIGTGKTASPEQAQQVHAEVRQWLSSHSEDVASKVRILYGGSVKSENAAELFGQKDIDGGLIGGASLKADDFYQICKSAG</sequence>
<keyword evidence="9 13" id="KW-0963">Cytoplasm</keyword>
<comment type="catalytic activity">
    <reaction evidence="1 13 14">
        <text>D-glyceraldehyde 3-phosphate = dihydroxyacetone phosphate</text>
        <dbReference type="Rhea" id="RHEA:18585"/>
        <dbReference type="ChEBI" id="CHEBI:57642"/>
        <dbReference type="ChEBI" id="CHEBI:59776"/>
        <dbReference type="EC" id="5.3.1.1"/>
    </reaction>
</comment>
<dbReference type="InterPro" id="IPR013785">
    <property type="entry name" value="Aldolase_TIM"/>
</dbReference>
<evidence type="ECO:0000313" key="16">
    <source>
        <dbReference type="Proteomes" id="UP000245790"/>
    </source>
</evidence>
<evidence type="ECO:0000256" key="12">
    <source>
        <dbReference type="ARBA" id="ARBA00055680"/>
    </source>
</evidence>
<feature type="active site" description="Electrophile" evidence="13">
    <location>
        <position position="95"/>
    </location>
</feature>
<feature type="binding site" evidence="13">
    <location>
        <position position="212"/>
    </location>
    <ligand>
        <name>substrate</name>
    </ligand>
</feature>
<dbReference type="InterPro" id="IPR000652">
    <property type="entry name" value="Triosephosphate_isomerase"/>
</dbReference>
<dbReference type="GO" id="GO:0006094">
    <property type="term" value="P:gluconeogenesis"/>
    <property type="evidence" value="ECO:0007669"/>
    <property type="project" value="UniProtKB-UniRule"/>
</dbReference>
<evidence type="ECO:0000256" key="3">
    <source>
        <dbReference type="ARBA" id="ARBA00004939"/>
    </source>
</evidence>
<feature type="binding site" evidence="13">
    <location>
        <begin position="233"/>
        <end position="234"/>
    </location>
    <ligand>
        <name>substrate</name>
    </ligand>
</feature>
<dbReference type="AlphaFoldDB" id="A0A316FIC9"/>
<evidence type="ECO:0000256" key="10">
    <source>
        <dbReference type="ARBA" id="ARBA00023152"/>
    </source>
</evidence>
<evidence type="ECO:0000256" key="7">
    <source>
        <dbReference type="ARBA" id="ARBA00019397"/>
    </source>
</evidence>
<dbReference type="HAMAP" id="MF_00147_B">
    <property type="entry name" value="TIM_B"/>
    <property type="match status" value="1"/>
</dbReference>
<comment type="pathway">
    <text evidence="13 14">Carbohydrate degradation; glycolysis; D-glyceraldehyde 3-phosphate from glycerone phosphate: step 1/1.</text>
</comment>
<accession>A0A316FIC9</accession>
<evidence type="ECO:0000256" key="13">
    <source>
        <dbReference type="HAMAP-Rule" id="MF_00147"/>
    </source>
</evidence>
<evidence type="ECO:0000256" key="8">
    <source>
        <dbReference type="ARBA" id="ARBA00022432"/>
    </source>
</evidence>
<dbReference type="GO" id="GO:0046166">
    <property type="term" value="P:glyceraldehyde-3-phosphate biosynthetic process"/>
    <property type="evidence" value="ECO:0007669"/>
    <property type="project" value="TreeGrafter"/>
</dbReference>
<dbReference type="GO" id="GO:0004807">
    <property type="term" value="F:triose-phosphate isomerase activity"/>
    <property type="evidence" value="ECO:0007669"/>
    <property type="project" value="UniProtKB-UniRule"/>
</dbReference>
<dbReference type="PANTHER" id="PTHR21139:SF42">
    <property type="entry name" value="TRIOSEPHOSPHATE ISOMERASE"/>
    <property type="match status" value="1"/>
</dbReference>
<comment type="similarity">
    <text evidence="4 13 14">Belongs to the triosephosphate isomerase family.</text>
</comment>
<evidence type="ECO:0000256" key="2">
    <source>
        <dbReference type="ARBA" id="ARBA00004742"/>
    </source>
</evidence>
<evidence type="ECO:0000256" key="1">
    <source>
        <dbReference type="ARBA" id="ARBA00000474"/>
    </source>
</evidence>
<proteinExistence type="inferred from homology"/>
<comment type="subunit">
    <text evidence="5 13 14">Homodimer.</text>
</comment>
<name>A0A316FIC9_9GAMM</name>
<evidence type="ECO:0000256" key="11">
    <source>
        <dbReference type="ARBA" id="ARBA00023235"/>
    </source>
</evidence>
<feature type="binding site" evidence="13">
    <location>
        <position position="173"/>
    </location>
    <ligand>
        <name>substrate</name>
    </ligand>
</feature>
<dbReference type="Pfam" id="PF00121">
    <property type="entry name" value="TIM"/>
    <property type="match status" value="1"/>
</dbReference>
<dbReference type="EC" id="5.3.1.1" evidence="6 13"/>
<evidence type="ECO:0000256" key="4">
    <source>
        <dbReference type="ARBA" id="ARBA00007422"/>
    </source>
</evidence>
<dbReference type="EMBL" id="QGGU01000009">
    <property type="protein sequence ID" value="PWK48504.1"/>
    <property type="molecule type" value="Genomic_DNA"/>
</dbReference>
<comment type="pathway">
    <text evidence="3">Carbohydrate metabolism; erythritol degradation.</text>
</comment>
<evidence type="ECO:0000313" key="15">
    <source>
        <dbReference type="EMBL" id="PWK48504.1"/>
    </source>
</evidence>
<dbReference type="GO" id="GO:0006096">
    <property type="term" value="P:glycolytic process"/>
    <property type="evidence" value="ECO:0007669"/>
    <property type="project" value="UniProtKB-UniRule"/>
</dbReference>
<comment type="function">
    <text evidence="12 13">Involved in the gluconeogenesis. Catalyzes stereospecifically the conversion of dihydroxyacetone phosphate (DHAP) to D-glyceraldehyde-3-phosphate (G3P).</text>
</comment>
<dbReference type="GO" id="GO:0019563">
    <property type="term" value="P:glycerol catabolic process"/>
    <property type="evidence" value="ECO:0007669"/>
    <property type="project" value="TreeGrafter"/>
</dbReference>
<dbReference type="NCBIfam" id="TIGR00419">
    <property type="entry name" value="tim"/>
    <property type="match status" value="1"/>
</dbReference>
<comment type="caution">
    <text evidence="15">The sequence shown here is derived from an EMBL/GenBank/DDBJ whole genome shotgun (WGS) entry which is preliminary data.</text>
</comment>
<dbReference type="CDD" id="cd00311">
    <property type="entry name" value="TIM"/>
    <property type="match status" value="1"/>
</dbReference>
<feature type="binding site" evidence="13">
    <location>
        <begin position="10"/>
        <end position="12"/>
    </location>
    <ligand>
        <name>substrate</name>
    </ligand>
</feature>
<dbReference type="InterPro" id="IPR020861">
    <property type="entry name" value="Triosephosphate_isomerase_AS"/>
</dbReference>
<reference evidence="15 16" key="1">
    <citation type="submission" date="2018-05" db="EMBL/GenBank/DDBJ databases">
        <title>Genomic Encyclopedia of Type Strains, Phase IV (KMG-IV): sequencing the most valuable type-strain genomes for metagenomic binning, comparative biology and taxonomic classification.</title>
        <authorList>
            <person name="Goeker M."/>
        </authorList>
    </citation>
    <scope>NUCLEOTIDE SEQUENCE [LARGE SCALE GENOMIC DNA]</scope>
    <source>
        <strain evidence="15 16">DSM 25350</strain>
    </source>
</reference>
<dbReference type="SUPFAM" id="SSF51351">
    <property type="entry name" value="Triosephosphate isomerase (TIM)"/>
    <property type="match status" value="1"/>
</dbReference>
<comment type="subcellular location">
    <subcellularLocation>
        <location evidence="13 14">Cytoplasm</location>
    </subcellularLocation>
</comment>
<evidence type="ECO:0000256" key="14">
    <source>
        <dbReference type="RuleBase" id="RU363013"/>
    </source>
</evidence>
<dbReference type="Proteomes" id="UP000245790">
    <property type="component" value="Unassembled WGS sequence"/>
</dbReference>
<dbReference type="InterPro" id="IPR022896">
    <property type="entry name" value="TrioseP_Isoase_bac/euk"/>
</dbReference>
<dbReference type="PROSITE" id="PS51440">
    <property type="entry name" value="TIM_2"/>
    <property type="match status" value="1"/>
</dbReference>
<protein>
    <recommendedName>
        <fullName evidence="7 13">Triosephosphate isomerase</fullName>
        <shortName evidence="13">TIM</shortName>
        <shortName evidence="13">TPI</shortName>
        <ecNumber evidence="6 13">5.3.1.1</ecNumber>
    </recommendedName>
    <alternativeName>
        <fullName evidence="13">Triose-phosphate isomerase</fullName>
    </alternativeName>
</protein>
<dbReference type="RefSeq" id="WP_109764177.1">
    <property type="nucleotide sequence ID" value="NZ_QGGU01000009.1"/>
</dbReference>
<dbReference type="UniPathway" id="UPA00109">
    <property type="reaction ID" value="UER00189"/>
</dbReference>
<dbReference type="PANTHER" id="PTHR21139">
    <property type="entry name" value="TRIOSEPHOSPHATE ISOMERASE"/>
    <property type="match status" value="1"/>
</dbReference>
<dbReference type="FunFam" id="3.20.20.70:FF:000020">
    <property type="entry name" value="Triosephosphate isomerase"/>
    <property type="match status" value="1"/>
</dbReference>
<keyword evidence="8 13" id="KW-0312">Gluconeogenesis</keyword>